<dbReference type="Proteomes" id="UP000288259">
    <property type="component" value="Unassembled WGS sequence"/>
</dbReference>
<accession>A0A432YDG2</accession>
<evidence type="ECO:0000313" key="2">
    <source>
        <dbReference type="Proteomes" id="UP000288259"/>
    </source>
</evidence>
<evidence type="ECO:0000313" key="1">
    <source>
        <dbReference type="EMBL" id="RUO59004.1"/>
    </source>
</evidence>
<dbReference type="Pfam" id="PF22752">
    <property type="entry name" value="DUF488-N3i"/>
    <property type="match status" value="1"/>
</dbReference>
<proteinExistence type="predicted"/>
<dbReference type="PANTHER" id="PTHR36849">
    <property type="entry name" value="CYTOPLASMIC PROTEIN-RELATED"/>
    <property type="match status" value="1"/>
</dbReference>
<name>A0A432YDG2_9GAMM</name>
<dbReference type="OrthoDB" id="9790745at2"/>
<organism evidence="1 2">
    <name type="scientific">Pseudidiomarina insulisalsae</name>
    <dbReference type="NCBI Taxonomy" id="575789"/>
    <lineage>
        <taxon>Bacteria</taxon>
        <taxon>Pseudomonadati</taxon>
        <taxon>Pseudomonadota</taxon>
        <taxon>Gammaproteobacteria</taxon>
        <taxon>Alteromonadales</taxon>
        <taxon>Idiomarinaceae</taxon>
        <taxon>Pseudidiomarina</taxon>
    </lineage>
</organism>
<dbReference type="PANTHER" id="PTHR36849:SF1">
    <property type="entry name" value="CYTOPLASMIC PROTEIN"/>
    <property type="match status" value="1"/>
</dbReference>
<sequence>MKLQTKRIYDAVAEDDGYRVLIDRLWPRGLAKDEAQLDDWLKSVAPSDDLRQWFHDNPSCWAEFRNSYLAELKEHQDSCRELAEKAKSQQVTLLYASKDREHNNAVVLAQYLKMLAS</sequence>
<dbReference type="AlphaFoldDB" id="A0A432YDG2"/>
<keyword evidence="2" id="KW-1185">Reference proteome</keyword>
<comment type="caution">
    <text evidence="1">The sequence shown here is derived from an EMBL/GenBank/DDBJ whole genome shotgun (WGS) entry which is preliminary data.</text>
</comment>
<dbReference type="RefSeq" id="WP_126754994.1">
    <property type="nucleotide sequence ID" value="NZ_PIPY01000009.1"/>
</dbReference>
<gene>
    <name evidence="1" type="ORF">CWI71_09290</name>
</gene>
<evidence type="ECO:0008006" key="3">
    <source>
        <dbReference type="Google" id="ProtNLM"/>
    </source>
</evidence>
<dbReference type="EMBL" id="PIPY01000009">
    <property type="protein sequence ID" value="RUO59004.1"/>
    <property type="molecule type" value="Genomic_DNA"/>
</dbReference>
<reference evidence="2" key="1">
    <citation type="journal article" date="2018" name="Front. Microbiol.">
        <title>Genome-Based Analysis Reveals the Taxonomy and Diversity of the Family Idiomarinaceae.</title>
        <authorList>
            <person name="Liu Y."/>
            <person name="Lai Q."/>
            <person name="Shao Z."/>
        </authorList>
    </citation>
    <scope>NUCLEOTIDE SEQUENCE [LARGE SCALE GENOMIC DNA]</scope>
    <source>
        <strain evidence="2">CVS-6</strain>
    </source>
</reference>
<dbReference type="InterPro" id="IPR052552">
    <property type="entry name" value="YeaO-like"/>
</dbReference>
<protein>
    <recommendedName>
        <fullName evidence="3">DUF488 domain-containing protein</fullName>
    </recommendedName>
</protein>